<evidence type="ECO:0000256" key="2">
    <source>
        <dbReference type="ARBA" id="ARBA00022741"/>
    </source>
</evidence>
<feature type="repeat" description="ANK" evidence="5">
    <location>
        <begin position="363"/>
        <end position="395"/>
    </location>
</feature>
<evidence type="ECO:0000259" key="7">
    <source>
        <dbReference type="PROSITE" id="PS50011"/>
    </source>
</evidence>
<dbReference type="PROSITE" id="PS50297">
    <property type="entry name" value="ANK_REP_REGION"/>
    <property type="match status" value="4"/>
</dbReference>
<evidence type="ECO:0000256" key="6">
    <source>
        <dbReference type="PROSITE-ProRule" id="PRU10141"/>
    </source>
</evidence>
<dbReference type="Pfam" id="PF12796">
    <property type="entry name" value="Ank_2"/>
    <property type="match status" value="7"/>
</dbReference>
<dbReference type="GO" id="GO:0005524">
    <property type="term" value="F:ATP binding"/>
    <property type="evidence" value="ECO:0007669"/>
    <property type="project" value="UniProtKB-UniRule"/>
</dbReference>
<keyword evidence="2 6" id="KW-0547">Nucleotide-binding</keyword>
<feature type="domain" description="Protein kinase" evidence="7">
    <location>
        <begin position="1369"/>
        <end position="1635"/>
    </location>
</feature>
<evidence type="ECO:0000259" key="8">
    <source>
        <dbReference type="PROSITE" id="PS51392"/>
    </source>
</evidence>
<feature type="repeat" description="ANK" evidence="5">
    <location>
        <begin position="39"/>
        <end position="73"/>
    </location>
</feature>
<dbReference type="PROSITE" id="PS00107">
    <property type="entry name" value="PROTEIN_KINASE_ATP"/>
    <property type="match status" value="1"/>
</dbReference>
<dbReference type="Gene3D" id="1.25.40.20">
    <property type="entry name" value="Ankyrin repeat-containing domain"/>
    <property type="match status" value="9"/>
</dbReference>
<name>A0A913WVE4_EXADI</name>
<dbReference type="RefSeq" id="XP_020894709.1">
    <property type="nucleotide sequence ID" value="XM_021039050.2"/>
</dbReference>
<protein>
    <submittedName>
        <fullName evidence="9">Uncharacterized protein</fullName>
    </submittedName>
</protein>
<dbReference type="SUPFAM" id="SSF48403">
    <property type="entry name" value="Ankyrin repeat"/>
    <property type="match status" value="4"/>
</dbReference>
<feature type="repeat" description="ANK" evidence="5">
    <location>
        <begin position="431"/>
        <end position="463"/>
    </location>
</feature>
<dbReference type="Gene3D" id="1.10.510.10">
    <property type="entry name" value="Transferase(Phosphotransferase) domain 1"/>
    <property type="match status" value="1"/>
</dbReference>
<dbReference type="Proteomes" id="UP000887567">
    <property type="component" value="Unplaced"/>
</dbReference>
<dbReference type="Pfam" id="PF00069">
    <property type="entry name" value="Pkinase"/>
    <property type="match status" value="1"/>
</dbReference>
<proteinExistence type="predicted"/>
<dbReference type="InterPro" id="IPR038357">
    <property type="entry name" value="KEN_sf"/>
</dbReference>
<dbReference type="InterPro" id="IPR017441">
    <property type="entry name" value="Protein_kinase_ATP_BS"/>
</dbReference>
<dbReference type="InterPro" id="IPR036770">
    <property type="entry name" value="Ankyrin_rpt-contain_sf"/>
</dbReference>
<keyword evidence="1" id="KW-0677">Repeat</keyword>
<feature type="repeat" description="ANK" evidence="5">
    <location>
        <begin position="178"/>
        <end position="210"/>
    </location>
</feature>
<dbReference type="PROSITE" id="PS00108">
    <property type="entry name" value="PROTEIN_KINASE_ST"/>
    <property type="match status" value="1"/>
</dbReference>
<keyword evidence="4 5" id="KW-0040">ANK repeat</keyword>
<dbReference type="PROSITE" id="PS50088">
    <property type="entry name" value="ANK_REPEAT"/>
    <property type="match status" value="9"/>
</dbReference>
<dbReference type="SMART" id="SM00248">
    <property type="entry name" value="ANK"/>
    <property type="match status" value="18"/>
</dbReference>
<dbReference type="GO" id="GO:0004672">
    <property type="term" value="F:protein kinase activity"/>
    <property type="evidence" value="ECO:0007669"/>
    <property type="project" value="InterPro"/>
</dbReference>
<feature type="repeat" description="ANK" evidence="5">
    <location>
        <begin position="6"/>
        <end position="38"/>
    </location>
</feature>
<dbReference type="InterPro" id="IPR008271">
    <property type="entry name" value="Ser/Thr_kinase_AS"/>
</dbReference>
<dbReference type="InterPro" id="IPR010513">
    <property type="entry name" value="KEN_dom"/>
</dbReference>
<dbReference type="Pfam" id="PF06479">
    <property type="entry name" value="Ribonuc_2-5A"/>
    <property type="match status" value="1"/>
</dbReference>
<evidence type="ECO:0000256" key="4">
    <source>
        <dbReference type="ARBA" id="ARBA00023043"/>
    </source>
</evidence>
<feature type="repeat" description="ANK" evidence="5">
    <location>
        <begin position="637"/>
        <end position="669"/>
    </location>
</feature>
<dbReference type="InterPro" id="IPR002110">
    <property type="entry name" value="Ankyrin_rpt"/>
</dbReference>
<keyword evidence="3 6" id="KW-0067">ATP-binding</keyword>
<dbReference type="GO" id="GO:0004540">
    <property type="term" value="F:RNA nuclease activity"/>
    <property type="evidence" value="ECO:0007669"/>
    <property type="project" value="InterPro"/>
</dbReference>
<dbReference type="OrthoDB" id="194358at2759"/>
<accession>A0A913WVE4</accession>
<dbReference type="InterPro" id="IPR011009">
    <property type="entry name" value="Kinase-like_dom_sf"/>
</dbReference>
<evidence type="ECO:0000256" key="3">
    <source>
        <dbReference type="ARBA" id="ARBA00022840"/>
    </source>
</evidence>
<dbReference type="PANTHER" id="PTHR24198">
    <property type="entry name" value="ANKYRIN REPEAT AND PROTEIN KINASE DOMAIN-CONTAINING PROTEIN"/>
    <property type="match status" value="1"/>
</dbReference>
<organism evidence="9 10">
    <name type="scientific">Exaiptasia diaphana</name>
    <name type="common">Tropical sea anemone</name>
    <name type="synonym">Aiptasia pulchella</name>
    <dbReference type="NCBI Taxonomy" id="2652724"/>
    <lineage>
        <taxon>Eukaryota</taxon>
        <taxon>Metazoa</taxon>
        <taxon>Cnidaria</taxon>
        <taxon>Anthozoa</taxon>
        <taxon>Hexacorallia</taxon>
        <taxon>Actiniaria</taxon>
        <taxon>Aiptasiidae</taxon>
        <taxon>Exaiptasia</taxon>
    </lineage>
</organism>
<dbReference type="GeneID" id="110233730"/>
<feature type="repeat" description="ANK" evidence="5">
    <location>
        <begin position="568"/>
        <end position="601"/>
    </location>
</feature>
<dbReference type="SMART" id="SM00220">
    <property type="entry name" value="S_TKc"/>
    <property type="match status" value="1"/>
</dbReference>
<keyword evidence="10" id="KW-1185">Reference proteome</keyword>
<evidence type="ECO:0000256" key="1">
    <source>
        <dbReference type="ARBA" id="ARBA00022737"/>
    </source>
</evidence>
<feature type="domain" description="KEN" evidence="8">
    <location>
        <begin position="1638"/>
        <end position="1789"/>
    </location>
</feature>
<dbReference type="PANTHER" id="PTHR24198:SF165">
    <property type="entry name" value="ANKYRIN REPEAT-CONTAINING PROTEIN-RELATED"/>
    <property type="match status" value="1"/>
</dbReference>
<sequence>MPDVDSTESSLMQAARCGHLKKMHRLIKGGANVNAVNENGETALMIVAQNRSFIPEMAISLMNGGANVNIKDKEGKTALMYAIAFANENTAPAIMENSKDLDLNAVDNRGQTALMKSVIHGITGFVISLVRRGADVNMKDKEGQTALMHAIAQRDEDTALPIIDEHSKDLDLNAVNNQGQTALMKSIIYGMTTIADALIKRGAEVKATVNKMSPNASALIKRGTDVNIKDKEGQTALMHAIAQRDEDTALAIIEHCKDLDLNAVDNQGQTALMKVVIYGMTRIDDTLYDSVLLGETALLRRRVYVNIMTRIAITLIKRGADVNFKDKEGQTALMHAIDHGVEDIALAIIEHSEDLDLNAVDNQGQTALMKSTIDGMTTIAIALVKRGADVYIKDKEGKTALMHDFVPRGEETALAIIEHNRDLYLNAVDNQGQTTLMKAIIVGKMTFAIALIKHGADVKIKDKKGKTALKYAIDYKRDAIATALISKTGNEFSVNSVDNKGQTALMKAIIYGMTGIAIAIVKRGADVNLKDKEGQTALMHAIDQEDEDIALAIIECSKDLDLNAVDNQGQTALMKAITINKMMTFSIALIKRGVDVNVKDKEGKTALMHAIAKRYEDTALAIIRYCKDLDLNAVDNQGQTALMKAVINGMATIADALITRGADVNKTDIKGRVALMYIGLADFDKDFRFDAGMLTHELIKAGADVSKSDDEGSTALMYNVRYEASVKELMQRGKAPVDSKNDQGRTALFYALVGSILSARYLVENGANLHFTDKHNVSVLSYFIHHWINNGGADENLMYEKCALLKDNGVKKETIVNALINAIFCKLPLIKSPVNTISKTSITTLLTYAIKLSRKSVSFRKDNKCRLLQYQVDSIDTDEYSVSVSDLSKRLDKLLELGADPNTCDEQGNTIAHHITLLGMYDNTVEAKSIIDVLRWLEKKGLEINQTNCNDETPLLFMLAKPVNHNERRLNNEYISDMCIFFLEKDRTIVKGTTQTGDSVFHLLIKLSSVGDSNEESLERSIVQLLRLFSNSRCKLSRIVNIPNDELNTPLHVWAAGSQPKSRAGKRNNQLASEKLNCQGPSEEILDQLLLCGAVHHARNLKAETPLHMCRTWTAVKLLFREGAKTNDVDSLGRSPLLSAAKNFLFLENPGCFYPDISPDEAPTFWETVLDMGFDLWTCDKNGDSIISILIKENCFELADGLIEITCKNSKNLQDETLVGVLNAICKDKVTHTTWKSILVDKLLKQLKSTRRPLDMSLPLRSCCMNIIGHFAEPRIFFDVTDDGEPSLDPVPMDVHYEVAKQLLRYGTSGESCLDVAEGCLPLQDLLSTPISMEERPFIIPWTSHSQKHKNQLAEVARGLNCNFQEPYWYHNKEIGRGAFGQVFVGIHGKDGMEVAVKRVHYTQQDREEDIREIRSFASLPKCEHIVRYLTFLQTADYSFIIMELMEGDLGGYFANNVYDQRQTKVLCRDVAFGLKYLHEQNIIHRDLKPSNILYKTDPQLYLKIADFGLSRRVDVITSNTVMVTGVGTRGWIAPEVMKSTTHEHSTSSDVFSCGLVFHYILSKDNRHPFSPADFADKSELEIIPKTETNILNNNMEGWDSGLDPEASHVIKRMLNCTNEKERPKASMLLHHPMFWSKKKKLDFLSSVGNQEEFECPRAKRTAPLTMVEQDLENVFATIVKLGKWNDPHYTQTWPIFIEMQKPIVKHDKKGKPYKVRARKYDIGSAVELVRFIRNAIAHVASRTPAIQAQILDAVFLEEFPNLVIEVFKAVTAHGWDVSREEIKHVLAND</sequence>
<dbReference type="GO" id="GO:0006397">
    <property type="term" value="P:mRNA processing"/>
    <property type="evidence" value="ECO:0007669"/>
    <property type="project" value="InterPro"/>
</dbReference>
<dbReference type="EnsemblMetazoa" id="XM_021039050.2">
    <property type="protein sequence ID" value="XP_020894709.1"/>
    <property type="gene ID" value="LOC110233730"/>
</dbReference>
<feature type="repeat" description="ANK" evidence="5">
    <location>
        <begin position="500"/>
        <end position="532"/>
    </location>
</feature>
<evidence type="ECO:0000313" key="9">
    <source>
        <dbReference type="EnsemblMetazoa" id="XP_020894709.1"/>
    </source>
</evidence>
<dbReference type="KEGG" id="epa:110233730"/>
<evidence type="ECO:0000256" key="5">
    <source>
        <dbReference type="PROSITE-ProRule" id="PRU00023"/>
    </source>
</evidence>
<reference evidence="9" key="1">
    <citation type="submission" date="2022-11" db="UniProtKB">
        <authorList>
            <consortium name="EnsemblMetazoa"/>
        </authorList>
    </citation>
    <scope>IDENTIFICATION</scope>
</reference>
<evidence type="ECO:0000313" key="10">
    <source>
        <dbReference type="Proteomes" id="UP000887567"/>
    </source>
</evidence>
<dbReference type="PROSITE" id="PS50011">
    <property type="entry name" value="PROTEIN_KINASE_DOM"/>
    <property type="match status" value="1"/>
</dbReference>
<dbReference type="SUPFAM" id="SSF56112">
    <property type="entry name" value="Protein kinase-like (PK-like)"/>
    <property type="match status" value="1"/>
</dbReference>
<dbReference type="InterPro" id="IPR000719">
    <property type="entry name" value="Prot_kinase_dom"/>
</dbReference>
<dbReference type="PROSITE" id="PS51392">
    <property type="entry name" value="KEN"/>
    <property type="match status" value="1"/>
</dbReference>
<dbReference type="Gene3D" id="1.20.1440.180">
    <property type="entry name" value="KEN domain"/>
    <property type="match status" value="1"/>
</dbReference>
<feature type="binding site" evidence="6">
    <location>
        <position position="1398"/>
    </location>
    <ligand>
        <name>ATP</name>
        <dbReference type="ChEBI" id="CHEBI:30616"/>
    </ligand>
</feature>
<feature type="repeat" description="ANK" evidence="5">
    <location>
        <begin position="109"/>
        <end position="141"/>
    </location>
</feature>